<dbReference type="InterPro" id="IPR036034">
    <property type="entry name" value="PDZ_sf"/>
</dbReference>
<comment type="similarity">
    <text evidence="3">Belongs to the peptidase M50A family.</text>
</comment>
<feature type="domain" description="Peptidase M50" evidence="12">
    <location>
        <begin position="132"/>
        <end position="470"/>
    </location>
</feature>
<dbReference type="InterPro" id="IPR001193">
    <property type="entry name" value="MBTPS2"/>
</dbReference>
<feature type="transmembrane region" description="Helical" evidence="11">
    <location>
        <begin position="156"/>
        <end position="175"/>
    </location>
</feature>
<dbReference type="GO" id="GO:0004222">
    <property type="term" value="F:metalloendopeptidase activity"/>
    <property type="evidence" value="ECO:0007669"/>
    <property type="project" value="InterPro"/>
</dbReference>
<sequence>MDIINFLIIIGLIHCVLFFFNTIFRTCSHYPYIYFLENTGLEIKLFCIKWYTTTFNRTIVRWTIDKSKFWTMWFNIGAIISIFLLPIASFMIIRMTIMILSSTQSKEQVGNEWTLEPMIPGVNVPFSDIKYHIITIVISTIVHELGHALAASREDVQLYGVGFLFYIVPAAYVSISLEQLKSLPIQNQLRILCAGIWHNIVLSIIAALIFFSSTWLWSPLFHTNSGVYVKSINHNSPLLGPTGLSSHDIIYQVNDCDVENNEDWYRCMLQAIKQPTPGYCVTQTLIAKYDESIPSWTMVNGAVNCCSSDSISEGSLCFDYIESGTQSDPLQLPLHSCLAAREIIEQSNGLCQTSSHCSVPGTHCMKPSFDNATKIVKLMRKDKDDVLFVGHPSEIYRTIEITDWVPKYTFIGTSMPESLELLCKYIIILSSGLGVINIVPCFSFDGQRILDLLIHSLFRRTIKSKSTRQAIALTITSVGSLLVAVNLLYTVMNT</sequence>
<evidence type="ECO:0000259" key="12">
    <source>
        <dbReference type="Pfam" id="PF02163"/>
    </source>
</evidence>
<gene>
    <name evidence="13" type="ORF">PV328_003905</name>
</gene>
<keyword evidence="7 11" id="KW-1133">Transmembrane helix</keyword>
<dbReference type="EC" id="3.4.24.85" evidence="4"/>
<evidence type="ECO:0000256" key="4">
    <source>
        <dbReference type="ARBA" id="ARBA00012347"/>
    </source>
</evidence>
<keyword evidence="6 11" id="KW-0812">Transmembrane</keyword>
<evidence type="ECO:0000313" key="14">
    <source>
        <dbReference type="Proteomes" id="UP001168990"/>
    </source>
</evidence>
<evidence type="ECO:0000256" key="9">
    <source>
        <dbReference type="ARBA" id="ARBA00032658"/>
    </source>
</evidence>
<evidence type="ECO:0000256" key="10">
    <source>
        <dbReference type="ARBA" id="ARBA00045828"/>
    </source>
</evidence>
<keyword evidence="8 11" id="KW-0472">Membrane</keyword>
<dbReference type="AlphaFoldDB" id="A0AA39F9E8"/>
<dbReference type="Gene3D" id="2.30.42.10">
    <property type="match status" value="1"/>
</dbReference>
<feature type="transmembrane region" description="Helical" evidence="11">
    <location>
        <begin position="196"/>
        <end position="217"/>
    </location>
</feature>
<dbReference type="GO" id="GO:0012505">
    <property type="term" value="C:endomembrane system"/>
    <property type="evidence" value="ECO:0007669"/>
    <property type="project" value="UniProtKB-SubCell"/>
</dbReference>
<evidence type="ECO:0000256" key="6">
    <source>
        <dbReference type="ARBA" id="ARBA00022692"/>
    </source>
</evidence>
<reference evidence="13" key="1">
    <citation type="journal article" date="2023" name="bioRxiv">
        <title>Scaffold-level genome assemblies of two parasitoid biocontrol wasps reveal the parthenogenesis mechanism and an associated novel virus.</title>
        <authorList>
            <person name="Inwood S."/>
            <person name="Skelly J."/>
            <person name="Guhlin J."/>
            <person name="Harrop T."/>
            <person name="Goldson S."/>
            <person name="Dearden P."/>
        </authorList>
    </citation>
    <scope>NUCLEOTIDE SEQUENCE</scope>
    <source>
        <strain evidence="13">Irish</strain>
        <tissue evidence="13">Whole body</tissue>
    </source>
</reference>
<name>A0AA39F9E8_9HYME</name>
<evidence type="ECO:0000313" key="13">
    <source>
        <dbReference type="EMBL" id="KAK0165389.1"/>
    </source>
</evidence>
<protein>
    <recommendedName>
        <fullName evidence="5">Membrane-bound transcription factor site-2 protease</fullName>
        <ecNumber evidence="4">3.4.24.85</ecNumber>
    </recommendedName>
    <alternativeName>
        <fullName evidence="9">Endopeptidase S2P</fullName>
    </alternativeName>
</protein>
<evidence type="ECO:0000256" key="11">
    <source>
        <dbReference type="SAM" id="Phobius"/>
    </source>
</evidence>
<evidence type="ECO:0000256" key="8">
    <source>
        <dbReference type="ARBA" id="ARBA00023136"/>
    </source>
</evidence>
<feature type="transmembrane region" description="Helical" evidence="11">
    <location>
        <begin position="470"/>
        <end position="492"/>
    </location>
</feature>
<evidence type="ECO:0000256" key="7">
    <source>
        <dbReference type="ARBA" id="ARBA00022989"/>
    </source>
</evidence>
<accession>A0AA39F9E8</accession>
<evidence type="ECO:0000256" key="5">
    <source>
        <dbReference type="ARBA" id="ARBA00014400"/>
    </source>
</evidence>
<proteinExistence type="inferred from homology"/>
<evidence type="ECO:0000256" key="1">
    <source>
        <dbReference type="ARBA" id="ARBA00001350"/>
    </source>
</evidence>
<dbReference type="PANTHER" id="PTHR13325">
    <property type="entry name" value="PROTEASE M50 MEMBRANE-BOUND TRANSCRIPTION FACTOR SITE 2 PROTEASE"/>
    <property type="match status" value="1"/>
</dbReference>
<dbReference type="EMBL" id="JAQQBS010001422">
    <property type="protein sequence ID" value="KAK0165389.1"/>
    <property type="molecule type" value="Genomic_DNA"/>
</dbReference>
<dbReference type="GO" id="GO:0005737">
    <property type="term" value="C:cytoplasm"/>
    <property type="evidence" value="ECO:0007669"/>
    <property type="project" value="TreeGrafter"/>
</dbReference>
<organism evidence="13 14">
    <name type="scientific">Microctonus aethiopoides</name>
    <dbReference type="NCBI Taxonomy" id="144406"/>
    <lineage>
        <taxon>Eukaryota</taxon>
        <taxon>Metazoa</taxon>
        <taxon>Ecdysozoa</taxon>
        <taxon>Arthropoda</taxon>
        <taxon>Hexapoda</taxon>
        <taxon>Insecta</taxon>
        <taxon>Pterygota</taxon>
        <taxon>Neoptera</taxon>
        <taxon>Endopterygota</taxon>
        <taxon>Hymenoptera</taxon>
        <taxon>Apocrita</taxon>
        <taxon>Ichneumonoidea</taxon>
        <taxon>Braconidae</taxon>
        <taxon>Euphorinae</taxon>
        <taxon>Microctonus</taxon>
    </lineage>
</organism>
<dbReference type="GO" id="GO:1905897">
    <property type="term" value="P:regulation of response to endoplasmic reticulum stress"/>
    <property type="evidence" value="ECO:0007669"/>
    <property type="project" value="TreeGrafter"/>
</dbReference>
<comment type="function">
    <text evidence="10">Zinc metalloprotease that mediates intramembrane proteolysis of proteins such as ATF6, ATF6B, SREBF1/SREBP1 and SREBF2/SREBP2. Catalyzes the second step in the proteolytic activation of the sterol regulatory element-binding proteins (SREBPs) SREBF1/SREBP1 and SREBF2/SREBP2: cleaves SREBPs within the first transmembrane segment, thereby releasing the N-terminal segment with a portion of the transmembrane segment attached. Mature N-terminal SREBP fragments shuttle to the nucleus and activate gene transcription. Also mediates the second step in the proteolytic activation of the cyclic AMP-dependent transcription factor ATF-6 (ATF6 and ATF6B). Involved in intramembrane proteolysis during bone formation. In astrocytes and osteoblasts, upon DNA damage and ER stress, mediates the second step of the regulated intramembrane proteolytic activation of the transcription factor CREB3L1, leading to the inhibition of cell-cycle progression.</text>
</comment>
<dbReference type="InterPro" id="IPR008915">
    <property type="entry name" value="Peptidase_M50"/>
</dbReference>
<dbReference type="SUPFAM" id="SSF50156">
    <property type="entry name" value="PDZ domain-like"/>
    <property type="match status" value="1"/>
</dbReference>
<dbReference type="PANTHER" id="PTHR13325:SF3">
    <property type="entry name" value="MEMBRANE-BOUND TRANSCRIPTION FACTOR SITE-2 PROTEASE"/>
    <property type="match status" value="1"/>
</dbReference>
<comment type="subcellular location">
    <subcellularLocation>
        <location evidence="2">Endomembrane system</location>
        <topology evidence="2">Multi-pass membrane protein</topology>
    </subcellularLocation>
</comment>
<feature type="transmembrane region" description="Helical" evidence="11">
    <location>
        <begin position="72"/>
        <end position="93"/>
    </location>
</feature>
<keyword evidence="14" id="KW-1185">Reference proteome</keyword>
<feature type="transmembrane region" description="Helical" evidence="11">
    <location>
        <begin position="6"/>
        <end position="24"/>
    </location>
</feature>
<dbReference type="PRINTS" id="PR01000">
    <property type="entry name" value="SREBPS2PTASE"/>
</dbReference>
<comment type="catalytic activity">
    <reaction evidence="1">
        <text>Cleaves several transcription factors that are type-2 transmembrane proteins within membrane-spanning domains. Known substrates include sterol regulatory element-binding protein (SREBP) -1, SREBP-2 and forms of the transcriptional activator ATF6. SREBP-2 is cleaved at the site 477-DRSRILL-|-CVLTFLCLSFNPLTSLLQWGGA-505. The residues Asn-Pro, 11 residues distal to the site of cleavage in the membrane-spanning domain, are important for cleavage by S2P endopeptidase. Replacement of either of these residues does not prevent cleavage, but there is no cleavage if both of these residues are replaced.</text>
        <dbReference type="EC" id="3.4.24.85"/>
    </reaction>
</comment>
<dbReference type="Pfam" id="PF02163">
    <property type="entry name" value="Peptidase_M50"/>
    <property type="match status" value="1"/>
</dbReference>
<dbReference type="GO" id="GO:0031293">
    <property type="term" value="P:membrane protein intracellular domain proteolysis"/>
    <property type="evidence" value="ECO:0007669"/>
    <property type="project" value="TreeGrafter"/>
</dbReference>
<evidence type="ECO:0000256" key="2">
    <source>
        <dbReference type="ARBA" id="ARBA00004127"/>
    </source>
</evidence>
<evidence type="ECO:0000256" key="3">
    <source>
        <dbReference type="ARBA" id="ARBA00009989"/>
    </source>
</evidence>
<comment type="caution">
    <text evidence="13">The sequence shown here is derived from an EMBL/GenBank/DDBJ whole genome shotgun (WGS) entry which is preliminary data.</text>
</comment>
<reference evidence="13" key="2">
    <citation type="submission" date="2023-03" db="EMBL/GenBank/DDBJ databases">
        <authorList>
            <person name="Inwood S.N."/>
            <person name="Skelly J.G."/>
            <person name="Guhlin J."/>
            <person name="Harrop T.W.R."/>
            <person name="Goldson S.G."/>
            <person name="Dearden P.K."/>
        </authorList>
    </citation>
    <scope>NUCLEOTIDE SEQUENCE</scope>
    <source>
        <strain evidence="13">Irish</strain>
        <tissue evidence="13">Whole body</tissue>
    </source>
</reference>
<dbReference type="GO" id="GO:0016020">
    <property type="term" value="C:membrane"/>
    <property type="evidence" value="ECO:0007669"/>
    <property type="project" value="InterPro"/>
</dbReference>
<dbReference type="Proteomes" id="UP001168990">
    <property type="component" value="Unassembled WGS sequence"/>
</dbReference>